<organism evidence="1 2">
    <name type="scientific">Caerostris extrusa</name>
    <name type="common">Bark spider</name>
    <name type="synonym">Caerostris bankana</name>
    <dbReference type="NCBI Taxonomy" id="172846"/>
    <lineage>
        <taxon>Eukaryota</taxon>
        <taxon>Metazoa</taxon>
        <taxon>Ecdysozoa</taxon>
        <taxon>Arthropoda</taxon>
        <taxon>Chelicerata</taxon>
        <taxon>Arachnida</taxon>
        <taxon>Araneae</taxon>
        <taxon>Araneomorphae</taxon>
        <taxon>Entelegynae</taxon>
        <taxon>Araneoidea</taxon>
        <taxon>Araneidae</taxon>
        <taxon>Caerostris</taxon>
    </lineage>
</organism>
<sequence>MHGMFRTALRMRRLESSWWKRFLLQGREKRRPGGRCFGSLVPGGLFNPEIRLCARKRRKIVCCCCPHSEEPVGLWNASLPPSESNRFTFSLPRNNEQFRCRDLLFSKKGKGFFSFHCGQCHHALMLDPILEDRWNSWHFTFKSLPPPP</sequence>
<evidence type="ECO:0000313" key="2">
    <source>
        <dbReference type="Proteomes" id="UP001054945"/>
    </source>
</evidence>
<proteinExistence type="predicted"/>
<accession>A0AAV4RBX3</accession>
<evidence type="ECO:0000313" key="1">
    <source>
        <dbReference type="EMBL" id="GIY18970.1"/>
    </source>
</evidence>
<dbReference type="AlphaFoldDB" id="A0AAV4RBX3"/>
<dbReference type="Proteomes" id="UP001054945">
    <property type="component" value="Unassembled WGS sequence"/>
</dbReference>
<keyword evidence="2" id="KW-1185">Reference proteome</keyword>
<gene>
    <name evidence="1" type="ORF">CEXT_681191</name>
</gene>
<protein>
    <submittedName>
        <fullName evidence="1">Uncharacterized protein</fullName>
    </submittedName>
</protein>
<dbReference type="EMBL" id="BPLR01007703">
    <property type="protein sequence ID" value="GIY18970.1"/>
    <property type="molecule type" value="Genomic_DNA"/>
</dbReference>
<comment type="caution">
    <text evidence="1">The sequence shown here is derived from an EMBL/GenBank/DDBJ whole genome shotgun (WGS) entry which is preliminary data.</text>
</comment>
<name>A0AAV4RBX3_CAEEX</name>
<reference evidence="1 2" key="1">
    <citation type="submission" date="2021-06" db="EMBL/GenBank/DDBJ databases">
        <title>Caerostris extrusa draft genome.</title>
        <authorList>
            <person name="Kono N."/>
            <person name="Arakawa K."/>
        </authorList>
    </citation>
    <scope>NUCLEOTIDE SEQUENCE [LARGE SCALE GENOMIC DNA]</scope>
</reference>